<keyword evidence="1 10" id="KW-1003">Cell membrane</keyword>
<dbReference type="AlphaFoldDB" id="A0A4V1L5B5"/>
<keyword evidence="4 10" id="KW-0812">Transmembrane</keyword>
<comment type="subcellular location">
    <subcellularLocation>
        <location evidence="10">Cell membrane</location>
        <topology evidence="10">Multi-pass membrane protein</topology>
    </subcellularLocation>
</comment>
<reference evidence="11 12" key="1">
    <citation type="submission" date="2018-11" db="EMBL/GenBank/DDBJ databases">
        <authorList>
            <person name="Mardanov A.V."/>
            <person name="Ravin N.V."/>
            <person name="Dedysh S.N."/>
        </authorList>
    </citation>
    <scope>NUCLEOTIDE SEQUENCE [LARGE SCALE GENOMIC DNA]</scope>
    <source>
        <strain evidence="11 12">AF10</strain>
    </source>
</reference>
<dbReference type="GO" id="GO:0008654">
    <property type="term" value="P:phospholipid biosynthetic process"/>
    <property type="evidence" value="ECO:0007669"/>
    <property type="project" value="UniProtKB-UniRule"/>
</dbReference>
<keyword evidence="2 10" id="KW-0444">Lipid biosynthesis</keyword>
<evidence type="ECO:0000313" key="11">
    <source>
        <dbReference type="EMBL" id="RXH55184.1"/>
    </source>
</evidence>
<dbReference type="InterPro" id="IPR003811">
    <property type="entry name" value="G3P_acylTferase_PlsY"/>
</dbReference>
<evidence type="ECO:0000256" key="1">
    <source>
        <dbReference type="ARBA" id="ARBA00022475"/>
    </source>
</evidence>
<feature type="transmembrane region" description="Helical" evidence="10">
    <location>
        <begin position="156"/>
        <end position="179"/>
    </location>
</feature>
<organism evidence="11 12">
    <name type="scientific">Granulicella sibirica</name>
    <dbReference type="NCBI Taxonomy" id="2479048"/>
    <lineage>
        <taxon>Bacteria</taxon>
        <taxon>Pseudomonadati</taxon>
        <taxon>Acidobacteriota</taxon>
        <taxon>Terriglobia</taxon>
        <taxon>Terriglobales</taxon>
        <taxon>Acidobacteriaceae</taxon>
        <taxon>Granulicella</taxon>
    </lineage>
</organism>
<comment type="pathway">
    <text evidence="10">Lipid metabolism; phospholipid metabolism.</text>
</comment>
<comment type="subunit">
    <text evidence="10">Probably interacts with PlsX.</text>
</comment>
<keyword evidence="3 10" id="KW-0808">Transferase</keyword>
<sequence length="203" mass="21416">MNPWLLSIPIAYLLGSIPFGYLLVRVFRNEDIRTTGSGNIGATNVARSGAKGLGFATLLLDLLKAFAAVALAQYLAPDNHDLAVAAAVAAIVGHVYPVWLGFRGGKGVASALGVMLALDWRAALCVLGVFLVVVAFTRYVSLGSILGAASYPFFSLYFLPIRTPIFVGGIVFIALLVIVKHHANVGRLIAGTESRFGSKKVTA</sequence>
<comment type="function">
    <text evidence="10">Catalyzes the transfer of an acyl group from acyl-phosphate (acyl-PO(4)) to glycerol-3-phosphate (G3P) to form lysophosphatidic acid (LPA). This enzyme utilizes acyl-phosphate as fatty acyl donor, but not acyl-CoA or acyl-ACP.</text>
</comment>
<dbReference type="Proteomes" id="UP000289437">
    <property type="component" value="Unassembled WGS sequence"/>
</dbReference>
<evidence type="ECO:0000256" key="2">
    <source>
        <dbReference type="ARBA" id="ARBA00022516"/>
    </source>
</evidence>
<evidence type="ECO:0000256" key="9">
    <source>
        <dbReference type="ARBA" id="ARBA00023264"/>
    </source>
</evidence>
<dbReference type="PANTHER" id="PTHR30309:SF0">
    <property type="entry name" value="GLYCEROL-3-PHOSPHATE ACYLTRANSFERASE-RELATED"/>
    <property type="match status" value="1"/>
</dbReference>
<feature type="transmembrane region" description="Helical" evidence="10">
    <location>
        <begin position="53"/>
        <end position="76"/>
    </location>
</feature>
<feature type="transmembrane region" description="Helical" evidence="10">
    <location>
        <begin position="6"/>
        <end position="24"/>
    </location>
</feature>
<feature type="transmembrane region" description="Helical" evidence="10">
    <location>
        <begin position="82"/>
        <end position="102"/>
    </location>
</feature>
<evidence type="ECO:0000256" key="8">
    <source>
        <dbReference type="ARBA" id="ARBA00023209"/>
    </source>
</evidence>
<dbReference type="Pfam" id="PF02660">
    <property type="entry name" value="G3P_acyltransf"/>
    <property type="match status" value="1"/>
</dbReference>
<dbReference type="HAMAP" id="MF_01043">
    <property type="entry name" value="PlsY"/>
    <property type="match status" value="1"/>
</dbReference>
<feature type="transmembrane region" description="Helical" evidence="10">
    <location>
        <begin position="114"/>
        <end position="136"/>
    </location>
</feature>
<keyword evidence="9 10" id="KW-1208">Phospholipid metabolism</keyword>
<evidence type="ECO:0000313" key="12">
    <source>
        <dbReference type="Proteomes" id="UP000289437"/>
    </source>
</evidence>
<evidence type="ECO:0000256" key="10">
    <source>
        <dbReference type="HAMAP-Rule" id="MF_01043"/>
    </source>
</evidence>
<comment type="caution">
    <text evidence="11">The sequence shown here is derived from an EMBL/GenBank/DDBJ whole genome shotgun (WGS) entry which is preliminary data.</text>
</comment>
<keyword evidence="12" id="KW-1185">Reference proteome</keyword>
<dbReference type="PANTHER" id="PTHR30309">
    <property type="entry name" value="INNER MEMBRANE PROTEIN YGIH"/>
    <property type="match status" value="1"/>
</dbReference>
<dbReference type="EMBL" id="RDSM01000003">
    <property type="protein sequence ID" value="RXH55184.1"/>
    <property type="molecule type" value="Genomic_DNA"/>
</dbReference>
<dbReference type="RefSeq" id="WP_128914842.1">
    <property type="nucleotide sequence ID" value="NZ_RDSM01000003.1"/>
</dbReference>
<keyword evidence="6 10" id="KW-0443">Lipid metabolism</keyword>
<protein>
    <recommendedName>
        <fullName evidence="10">Glycerol-3-phosphate acyltransferase</fullName>
    </recommendedName>
    <alternativeName>
        <fullName evidence="10">Acyl-PO4 G3P acyltransferase</fullName>
    </alternativeName>
    <alternativeName>
        <fullName evidence="10">Acyl-phosphate--glycerol-3-phosphate acyltransferase</fullName>
    </alternativeName>
    <alternativeName>
        <fullName evidence="10">G3P acyltransferase</fullName>
        <shortName evidence="10">GPAT</shortName>
        <ecNumber evidence="10">2.3.1.275</ecNumber>
    </alternativeName>
    <alternativeName>
        <fullName evidence="10">Lysophosphatidic acid synthase</fullName>
        <shortName evidence="10">LPA synthase</shortName>
    </alternativeName>
</protein>
<dbReference type="UniPathway" id="UPA00085"/>
<dbReference type="OrthoDB" id="9777124at2"/>
<accession>A0A4V1L5B5</accession>
<comment type="catalytic activity">
    <reaction evidence="10">
        <text>an acyl phosphate + sn-glycerol 3-phosphate = a 1-acyl-sn-glycero-3-phosphate + phosphate</text>
        <dbReference type="Rhea" id="RHEA:34075"/>
        <dbReference type="ChEBI" id="CHEBI:43474"/>
        <dbReference type="ChEBI" id="CHEBI:57597"/>
        <dbReference type="ChEBI" id="CHEBI:57970"/>
        <dbReference type="ChEBI" id="CHEBI:59918"/>
        <dbReference type="EC" id="2.3.1.275"/>
    </reaction>
</comment>
<comment type="similarity">
    <text evidence="10">Belongs to the PlsY family.</text>
</comment>
<evidence type="ECO:0000256" key="5">
    <source>
        <dbReference type="ARBA" id="ARBA00022989"/>
    </source>
</evidence>
<dbReference type="GO" id="GO:0043772">
    <property type="term" value="F:acyl-phosphate glycerol-3-phosphate acyltransferase activity"/>
    <property type="evidence" value="ECO:0007669"/>
    <property type="project" value="UniProtKB-UniRule"/>
</dbReference>
<evidence type="ECO:0000256" key="7">
    <source>
        <dbReference type="ARBA" id="ARBA00023136"/>
    </source>
</evidence>
<dbReference type="NCBIfam" id="TIGR00023">
    <property type="entry name" value="glycerol-3-phosphate 1-O-acyltransferase PlsY"/>
    <property type="match status" value="1"/>
</dbReference>
<evidence type="ECO:0000256" key="6">
    <source>
        <dbReference type="ARBA" id="ARBA00023098"/>
    </source>
</evidence>
<dbReference type="EC" id="2.3.1.275" evidence="10"/>
<gene>
    <name evidence="10" type="primary">plsY</name>
    <name evidence="11" type="ORF">GRAN_4288</name>
</gene>
<dbReference type="GO" id="GO:0005886">
    <property type="term" value="C:plasma membrane"/>
    <property type="evidence" value="ECO:0007669"/>
    <property type="project" value="UniProtKB-SubCell"/>
</dbReference>
<proteinExistence type="inferred from homology"/>
<keyword evidence="7 10" id="KW-0472">Membrane</keyword>
<reference evidence="12" key="2">
    <citation type="submission" date="2019-02" db="EMBL/GenBank/DDBJ databases">
        <title>Granulicella sibirica sp. nov., a psychrotolerant acidobacterium isolated from an organic soil layer in forested tundra, West Siberia.</title>
        <authorList>
            <person name="Oshkin I.Y."/>
            <person name="Kulichevskaya I.S."/>
            <person name="Rijpstra W.I.C."/>
            <person name="Sinninghe Damste J.S."/>
            <person name="Rakitin A.L."/>
            <person name="Ravin N.V."/>
            <person name="Dedysh S.N."/>
        </authorList>
    </citation>
    <scope>NUCLEOTIDE SEQUENCE [LARGE SCALE GENOMIC DNA]</scope>
    <source>
        <strain evidence="12">AF10</strain>
    </source>
</reference>
<evidence type="ECO:0000256" key="3">
    <source>
        <dbReference type="ARBA" id="ARBA00022679"/>
    </source>
</evidence>
<evidence type="ECO:0000256" key="4">
    <source>
        <dbReference type="ARBA" id="ARBA00022692"/>
    </source>
</evidence>
<dbReference type="SMART" id="SM01207">
    <property type="entry name" value="G3P_acyltransf"/>
    <property type="match status" value="1"/>
</dbReference>
<keyword evidence="5 10" id="KW-1133">Transmembrane helix</keyword>
<name>A0A4V1L5B5_9BACT</name>
<keyword evidence="11" id="KW-0012">Acyltransferase</keyword>
<keyword evidence="8 10" id="KW-0594">Phospholipid biosynthesis</keyword>